<feature type="coiled-coil region" evidence="3">
    <location>
        <begin position="150"/>
        <end position="180"/>
    </location>
</feature>
<evidence type="ECO:0000259" key="5">
    <source>
        <dbReference type="Pfam" id="PF13359"/>
    </source>
</evidence>
<feature type="compositionally biased region" description="Polar residues" evidence="4">
    <location>
        <begin position="116"/>
        <end position="128"/>
    </location>
</feature>
<evidence type="ECO:0000256" key="3">
    <source>
        <dbReference type="SAM" id="Coils"/>
    </source>
</evidence>
<comment type="cofactor">
    <cofactor evidence="1">
        <name>a divalent metal cation</name>
        <dbReference type="ChEBI" id="CHEBI:60240"/>
    </cofactor>
</comment>
<organism evidence="6 7">
    <name type="scientific">Clytia hemisphaerica</name>
    <dbReference type="NCBI Taxonomy" id="252671"/>
    <lineage>
        <taxon>Eukaryota</taxon>
        <taxon>Metazoa</taxon>
        <taxon>Cnidaria</taxon>
        <taxon>Hydrozoa</taxon>
        <taxon>Hydroidolina</taxon>
        <taxon>Leptothecata</taxon>
        <taxon>Obeliida</taxon>
        <taxon>Clytiidae</taxon>
        <taxon>Clytia</taxon>
    </lineage>
</organism>
<evidence type="ECO:0000256" key="4">
    <source>
        <dbReference type="SAM" id="MobiDB-lite"/>
    </source>
</evidence>
<evidence type="ECO:0000256" key="2">
    <source>
        <dbReference type="ARBA" id="ARBA00022723"/>
    </source>
</evidence>
<feature type="region of interest" description="Disordered" evidence="4">
    <location>
        <begin position="109"/>
        <end position="131"/>
    </location>
</feature>
<sequence length="398" mass="45828">QILYQRLFRTTGMNFEHGHICGEHWMNGIRKNADSVPEIIVPVTQFTKLKDKLRNYKSRYESSKDESEKLKLQSKLNLFKKKYQAALSILNSNITPNKRPRRKLYKHSPVKKRKTTQNLVPKSSPALTSPTIIQASSSSSTVLSSQPHPERDINELSDLVEQQKKELEKQKSKIKELEFQILKQQGIISYLEKNSFTYKNLAEKPKTFKLLCGLEVDEFNMLMECVRPYLSLFDKLRHPKIFGWETQYLATMTICRHSLNFDFMSFVIGTSATTMQRIGNNWIIFLATVFNRIELKPEHGFLIQKMPKSFIHTGHGNTDLIVDATEFKFQIATNYDVNSLMFSHYKNHSTGKALIGIAPHGMGIVFSHVYPGSISDSEITAITDILKFVETEHEIMTD</sequence>
<dbReference type="InterPro" id="IPR027806">
    <property type="entry name" value="HARBI1_dom"/>
</dbReference>
<dbReference type="Proteomes" id="UP000594262">
    <property type="component" value="Unplaced"/>
</dbReference>
<dbReference type="Pfam" id="PF13359">
    <property type="entry name" value="DDE_Tnp_4"/>
    <property type="match status" value="1"/>
</dbReference>
<reference evidence="6" key="1">
    <citation type="submission" date="2021-01" db="UniProtKB">
        <authorList>
            <consortium name="EnsemblMetazoa"/>
        </authorList>
    </citation>
    <scope>IDENTIFICATION</scope>
</reference>
<dbReference type="GO" id="GO:0046872">
    <property type="term" value="F:metal ion binding"/>
    <property type="evidence" value="ECO:0007669"/>
    <property type="project" value="UniProtKB-KW"/>
</dbReference>
<dbReference type="OrthoDB" id="5986349at2759"/>
<feature type="coiled-coil region" evidence="3">
    <location>
        <begin position="46"/>
        <end position="73"/>
    </location>
</feature>
<evidence type="ECO:0000313" key="7">
    <source>
        <dbReference type="Proteomes" id="UP000594262"/>
    </source>
</evidence>
<evidence type="ECO:0000256" key="1">
    <source>
        <dbReference type="ARBA" id="ARBA00001968"/>
    </source>
</evidence>
<feature type="domain" description="DDE Tnp4" evidence="5">
    <location>
        <begin position="322"/>
        <end position="398"/>
    </location>
</feature>
<dbReference type="EnsemblMetazoa" id="CLYHEMT015624.1">
    <property type="protein sequence ID" value="CLYHEMP015624.1"/>
    <property type="gene ID" value="CLYHEMG015624"/>
</dbReference>
<accession>A0A7M5X086</accession>
<keyword evidence="2" id="KW-0479">Metal-binding</keyword>
<dbReference type="AlphaFoldDB" id="A0A7M5X086"/>
<name>A0A7M5X086_9CNID</name>
<evidence type="ECO:0000313" key="6">
    <source>
        <dbReference type="EnsemblMetazoa" id="CLYHEMP015624.1"/>
    </source>
</evidence>
<keyword evidence="7" id="KW-1185">Reference proteome</keyword>
<proteinExistence type="predicted"/>
<keyword evidence="3" id="KW-0175">Coiled coil</keyword>
<protein>
    <recommendedName>
        <fullName evidence="5">DDE Tnp4 domain-containing protein</fullName>
    </recommendedName>
</protein>
<dbReference type="PANTHER" id="PTHR23080">
    <property type="entry name" value="THAP DOMAIN PROTEIN"/>
    <property type="match status" value="1"/>
</dbReference>